<dbReference type="PANTHER" id="PTHR44216">
    <property type="entry name" value="PROTEIN O-MANNOSYL-TRANSFERASE TMTC2"/>
    <property type="match status" value="1"/>
</dbReference>
<dbReference type="OrthoDB" id="9814042at2"/>
<dbReference type="SMART" id="SM00028">
    <property type="entry name" value="TPR"/>
    <property type="match status" value="2"/>
</dbReference>
<dbReference type="PANTHER" id="PTHR44216:SF3">
    <property type="entry name" value="PROTEIN O-MANNOSYL-TRANSFERASE TMTC2"/>
    <property type="match status" value="1"/>
</dbReference>
<dbReference type="InterPro" id="IPR052384">
    <property type="entry name" value="TMTC_O-mannosyltransferase"/>
</dbReference>
<comment type="caution">
    <text evidence="4">The sequence shown here is derived from an EMBL/GenBank/DDBJ whole genome shotgun (WGS) entry which is preliminary data.</text>
</comment>
<feature type="chain" id="PRO_5023150056" evidence="3">
    <location>
        <begin position="20"/>
        <end position="247"/>
    </location>
</feature>
<dbReference type="Proteomes" id="UP000318053">
    <property type="component" value="Unassembled WGS sequence"/>
</dbReference>
<proteinExistence type="predicted"/>
<dbReference type="GO" id="GO:0000030">
    <property type="term" value="F:mannosyltransferase activity"/>
    <property type="evidence" value="ECO:0007669"/>
    <property type="project" value="TreeGrafter"/>
</dbReference>
<feature type="signal peptide" evidence="3">
    <location>
        <begin position="1"/>
        <end position="19"/>
    </location>
</feature>
<dbReference type="InterPro" id="IPR011990">
    <property type="entry name" value="TPR-like_helical_dom_sf"/>
</dbReference>
<evidence type="ECO:0000313" key="4">
    <source>
        <dbReference type="EMBL" id="TWT73345.1"/>
    </source>
</evidence>
<dbReference type="InterPro" id="IPR019734">
    <property type="entry name" value="TPR_rpt"/>
</dbReference>
<name>A0A5C5YG51_9BACT</name>
<dbReference type="PROSITE" id="PS50005">
    <property type="entry name" value="TPR"/>
    <property type="match status" value="1"/>
</dbReference>
<dbReference type="EMBL" id="SJPK01000003">
    <property type="protein sequence ID" value="TWT73345.1"/>
    <property type="molecule type" value="Genomic_DNA"/>
</dbReference>
<dbReference type="Pfam" id="PF13432">
    <property type="entry name" value="TPR_16"/>
    <property type="match status" value="2"/>
</dbReference>
<evidence type="ECO:0000256" key="2">
    <source>
        <dbReference type="SAM" id="MobiDB-lite"/>
    </source>
</evidence>
<keyword evidence="3" id="KW-0732">Signal</keyword>
<keyword evidence="1" id="KW-0802">TPR repeat</keyword>
<protein>
    <submittedName>
        <fullName evidence="4">Tetratricopeptide repeat protein</fullName>
    </submittedName>
</protein>
<dbReference type="PROSITE" id="PS51257">
    <property type="entry name" value="PROKAR_LIPOPROTEIN"/>
    <property type="match status" value="1"/>
</dbReference>
<sequence precursor="true">MLRFTWMLPAIMLVAGCHALPQIPRPDSRAERPEPTSEAPMSQLGAPLPAMRAGDERELKVVAADQMTKQGYWDEAVELYLEAEAMAPKKPRLDAQLAPALAGARQYPESIRRYRRLIEDDPTNASLLSNLAYTLEESGDTAAAEEEFQRALAIDPDLENTRVNLGLLLARQRRYDEALTVLTPAIGAPAAHHNLGVIAIELDDETAAKQHFARAASYPTAPAATQEFIAALSTDRHSADQGQSRME</sequence>
<feature type="repeat" description="TPR" evidence="1">
    <location>
        <begin position="125"/>
        <end position="158"/>
    </location>
</feature>
<evidence type="ECO:0000256" key="3">
    <source>
        <dbReference type="SAM" id="SignalP"/>
    </source>
</evidence>
<reference evidence="4 5" key="1">
    <citation type="submission" date="2019-02" db="EMBL/GenBank/DDBJ databases">
        <title>Deep-cultivation of Planctomycetes and their phenomic and genomic characterization uncovers novel biology.</title>
        <authorList>
            <person name="Wiegand S."/>
            <person name="Jogler M."/>
            <person name="Boedeker C."/>
            <person name="Pinto D."/>
            <person name="Vollmers J."/>
            <person name="Rivas-Marin E."/>
            <person name="Kohn T."/>
            <person name="Peeters S.H."/>
            <person name="Heuer A."/>
            <person name="Rast P."/>
            <person name="Oberbeckmann S."/>
            <person name="Bunk B."/>
            <person name="Jeske O."/>
            <person name="Meyerdierks A."/>
            <person name="Storesund J.E."/>
            <person name="Kallscheuer N."/>
            <person name="Luecker S."/>
            <person name="Lage O.M."/>
            <person name="Pohl T."/>
            <person name="Merkel B.J."/>
            <person name="Hornburger P."/>
            <person name="Mueller R.-W."/>
            <person name="Bruemmer F."/>
            <person name="Labrenz M."/>
            <person name="Spormann A.M."/>
            <person name="Op Den Camp H."/>
            <person name="Overmann J."/>
            <person name="Amann R."/>
            <person name="Jetten M.S.M."/>
            <person name="Mascher T."/>
            <person name="Medema M.H."/>
            <person name="Devos D.P."/>
            <person name="Kaster A.-K."/>
            <person name="Ovreas L."/>
            <person name="Rohde M."/>
            <person name="Galperin M.Y."/>
            <person name="Jogler C."/>
        </authorList>
    </citation>
    <scope>NUCLEOTIDE SEQUENCE [LARGE SCALE GENOMIC DNA]</scope>
    <source>
        <strain evidence="4 5">CA85</strain>
    </source>
</reference>
<evidence type="ECO:0000256" key="1">
    <source>
        <dbReference type="PROSITE-ProRule" id="PRU00339"/>
    </source>
</evidence>
<keyword evidence="5" id="KW-1185">Reference proteome</keyword>
<dbReference type="RefSeq" id="WP_146390875.1">
    <property type="nucleotide sequence ID" value="NZ_SJPK01000003.1"/>
</dbReference>
<organism evidence="4 5">
    <name type="scientific">Allorhodopirellula solitaria</name>
    <dbReference type="NCBI Taxonomy" id="2527987"/>
    <lineage>
        <taxon>Bacteria</taxon>
        <taxon>Pseudomonadati</taxon>
        <taxon>Planctomycetota</taxon>
        <taxon>Planctomycetia</taxon>
        <taxon>Pirellulales</taxon>
        <taxon>Pirellulaceae</taxon>
        <taxon>Allorhodopirellula</taxon>
    </lineage>
</organism>
<dbReference type="SUPFAM" id="SSF48452">
    <property type="entry name" value="TPR-like"/>
    <property type="match status" value="1"/>
</dbReference>
<feature type="region of interest" description="Disordered" evidence="2">
    <location>
        <begin position="24"/>
        <end position="48"/>
    </location>
</feature>
<feature type="compositionally biased region" description="Basic and acidic residues" evidence="2">
    <location>
        <begin position="26"/>
        <end position="35"/>
    </location>
</feature>
<gene>
    <name evidence="4" type="ORF">CA85_18140</name>
</gene>
<evidence type="ECO:0000313" key="5">
    <source>
        <dbReference type="Proteomes" id="UP000318053"/>
    </source>
</evidence>
<accession>A0A5C5YG51</accession>
<dbReference type="Gene3D" id="1.25.40.10">
    <property type="entry name" value="Tetratricopeptide repeat domain"/>
    <property type="match status" value="1"/>
</dbReference>
<dbReference type="GO" id="GO:0035269">
    <property type="term" value="P:protein O-linked glycosylation via mannose"/>
    <property type="evidence" value="ECO:0007669"/>
    <property type="project" value="TreeGrafter"/>
</dbReference>
<dbReference type="AlphaFoldDB" id="A0A5C5YG51"/>